<reference evidence="2 3" key="1">
    <citation type="journal article" date="2013" name="Mar. Genomics">
        <title>Expression of sulfatases in Rhodopirellula baltica and the diversity of sulfatases in the genus Rhodopirellula.</title>
        <authorList>
            <person name="Wegner C.E."/>
            <person name="Richter-Heitmann T."/>
            <person name="Klindworth A."/>
            <person name="Klockow C."/>
            <person name="Richter M."/>
            <person name="Achstetter T."/>
            <person name="Glockner F.O."/>
            <person name="Harder J."/>
        </authorList>
    </citation>
    <scope>NUCLEOTIDE SEQUENCE [LARGE SCALE GENOMIC DNA]</scope>
    <source>
        <strain evidence="2 3">SH398</strain>
    </source>
</reference>
<evidence type="ECO:0000313" key="2">
    <source>
        <dbReference type="EMBL" id="EMI25207.1"/>
    </source>
</evidence>
<dbReference type="Proteomes" id="UP000011996">
    <property type="component" value="Unassembled WGS sequence"/>
</dbReference>
<name>M5SC15_9BACT</name>
<protein>
    <submittedName>
        <fullName evidence="2">Uncharacterized protein</fullName>
    </submittedName>
</protein>
<dbReference type="AlphaFoldDB" id="M5SC15"/>
<feature type="compositionally biased region" description="Basic and acidic residues" evidence="1">
    <location>
        <begin position="1"/>
        <end position="21"/>
    </location>
</feature>
<accession>M5SC15</accession>
<organism evidence="2 3">
    <name type="scientific">Rhodopirellula europaea SH398</name>
    <dbReference type="NCBI Taxonomy" id="1263868"/>
    <lineage>
        <taxon>Bacteria</taxon>
        <taxon>Pseudomonadati</taxon>
        <taxon>Planctomycetota</taxon>
        <taxon>Planctomycetia</taxon>
        <taxon>Pirellulales</taxon>
        <taxon>Pirellulaceae</taxon>
        <taxon>Rhodopirellula</taxon>
    </lineage>
</organism>
<dbReference type="EMBL" id="ANOF01000132">
    <property type="protein sequence ID" value="EMI25207.1"/>
    <property type="molecule type" value="Genomic_DNA"/>
</dbReference>
<sequence>MLLLEHRSGDGDSAGHTDNHRPARSSLAPLLVRVPALIRFGHAPPPRNVKQHCLGILRRTEQNLPGFFVPRWLQIPEYEQEWDRQWDRGPVRS</sequence>
<comment type="caution">
    <text evidence="2">The sequence shown here is derived from an EMBL/GenBank/DDBJ whole genome shotgun (WGS) entry which is preliminary data.</text>
</comment>
<evidence type="ECO:0000313" key="3">
    <source>
        <dbReference type="Proteomes" id="UP000011996"/>
    </source>
</evidence>
<gene>
    <name evidence="2" type="ORF">RESH_04214</name>
</gene>
<proteinExistence type="predicted"/>
<feature type="region of interest" description="Disordered" evidence="1">
    <location>
        <begin position="1"/>
        <end position="24"/>
    </location>
</feature>
<evidence type="ECO:0000256" key="1">
    <source>
        <dbReference type="SAM" id="MobiDB-lite"/>
    </source>
</evidence>
<dbReference type="PATRIC" id="fig|1263868.3.peg.4573"/>